<dbReference type="Proteomes" id="UP000468531">
    <property type="component" value="Unassembled WGS sequence"/>
</dbReference>
<gene>
    <name evidence="2" type="ORF">FNJ47_48430</name>
</gene>
<proteinExistence type="predicted"/>
<dbReference type="RefSeq" id="WP_236000637.1">
    <property type="nucleotide sequence ID" value="NZ_VKHP01000892.1"/>
</dbReference>
<dbReference type="SUPFAM" id="SSF53850">
    <property type="entry name" value="Periplasmic binding protein-like II"/>
    <property type="match status" value="1"/>
</dbReference>
<feature type="domain" description="Solute-binding protein family 5" evidence="1">
    <location>
        <begin position="13"/>
        <end position="80"/>
    </location>
</feature>
<evidence type="ECO:0000259" key="1">
    <source>
        <dbReference type="Pfam" id="PF00496"/>
    </source>
</evidence>
<dbReference type="Gene3D" id="3.40.190.10">
    <property type="entry name" value="Periplasmic binding protein-like II"/>
    <property type="match status" value="1"/>
</dbReference>
<accession>A0A6P1BY35</accession>
<protein>
    <submittedName>
        <fullName evidence="2">ABC transporter substrate-binding protein</fullName>
    </submittedName>
</protein>
<feature type="non-terminal residue" evidence="2">
    <location>
        <position position="1"/>
    </location>
</feature>
<dbReference type="InterPro" id="IPR000914">
    <property type="entry name" value="SBP_5_dom"/>
</dbReference>
<evidence type="ECO:0000313" key="3">
    <source>
        <dbReference type="Proteomes" id="UP000468531"/>
    </source>
</evidence>
<feature type="non-terminal residue" evidence="2">
    <location>
        <position position="81"/>
    </location>
</feature>
<comment type="caution">
    <text evidence="2">The sequence shown here is derived from an EMBL/GenBank/DDBJ whole genome shotgun (WGS) entry which is preliminary data.</text>
</comment>
<keyword evidence="3" id="KW-1185">Reference proteome</keyword>
<sequence>QQFYDKAEGADAKAKSQAAWAAFAKDASGTGPWKMSSFTPRELAELTKNPDYWDKKRLAKVDKMILIPMPEALTRTNALLA</sequence>
<reference evidence="2 3" key="1">
    <citation type="journal article" date="2020" name="Arch. Microbiol.">
        <title>Bradyrhizobium uaiense sp. nov., a new highly efficient cowpea symbiont.</title>
        <authorList>
            <person name="Cabral Michel D."/>
            <person name="Azarias Guimaraes A."/>
            <person name="Martins da Costa E."/>
            <person name="Soares de Carvalho T."/>
            <person name="Balsanelli E."/>
            <person name="Willems A."/>
            <person name="Maltempi de Souza E."/>
            <person name="de Souza Moreira F.M."/>
        </authorList>
    </citation>
    <scope>NUCLEOTIDE SEQUENCE [LARGE SCALE GENOMIC DNA]</scope>
    <source>
        <strain evidence="2 3">UFLA 03-164</strain>
    </source>
</reference>
<organism evidence="2 3">
    <name type="scientific">Bradyrhizobium uaiense</name>
    <dbReference type="NCBI Taxonomy" id="2594946"/>
    <lineage>
        <taxon>Bacteria</taxon>
        <taxon>Pseudomonadati</taxon>
        <taxon>Pseudomonadota</taxon>
        <taxon>Alphaproteobacteria</taxon>
        <taxon>Hyphomicrobiales</taxon>
        <taxon>Nitrobacteraceae</taxon>
        <taxon>Bradyrhizobium</taxon>
    </lineage>
</organism>
<dbReference type="EMBL" id="VKHP01000892">
    <property type="protein sequence ID" value="NEV03185.1"/>
    <property type="molecule type" value="Genomic_DNA"/>
</dbReference>
<name>A0A6P1BY35_9BRAD</name>
<dbReference type="Pfam" id="PF00496">
    <property type="entry name" value="SBP_bac_5"/>
    <property type="match status" value="1"/>
</dbReference>
<evidence type="ECO:0000313" key="2">
    <source>
        <dbReference type="EMBL" id="NEV03185.1"/>
    </source>
</evidence>
<dbReference type="AlphaFoldDB" id="A0A6P1BY35"/>